<feature type="transmembrane region" description="Helical" evidence="8">
    <location>
        <begin position="497"/>
        <end position="519"/>
    </location>
</feature>
<evidence type="ECO:0000256" key="4">
    <source>
        <dbReference type="ARBA" id="ARBA00022692"/>
    </source>
</evidence>
<dbReference type="Pfam" id="PF00854">
    <property type="entry name" value="PTR2"/>
    <property type="match status" value="2"/>
</dbReference>
<dbReference type="InterPro" id="IPR005279">
    <property type="entry name" value="Dipep/tripep_permease"/>
</dbReference>
<name>A0A0M0JI97_9EUKA</name>
<keyword evidence="10" id="KW-1185">Reference proteome</keyword>
<dbReference type="InterPro" id="IPR050171">
    <property type="entry name" value="MFS_Transporters"/>
</dbReference>
<dbReference type="GO" id="GO:0015833">
    <property type="term" value="P:peptide transport"/>
    <property type="evidence" value="ECO:0007669"/>
    <property type="project" value="InterPro"/>
</dbReference>
<dbReference type="Gene3D" id="1.20.1250.20">
    <property type="entry name" value="MFS general substrate transporter like domains"/>
    <property type="match status" value="2"/>
</dbReference>
<feature type="transmembrane region" description="Helical" evidence="8">
    <location>
        <begin position="525"/>
        <end position="545"/>
    </location>
</feature>
<dbReference type="Proteomes" id="UP000037460">
    <property type="component" value="Unassembled WGS sequence"/>
</dbReference>
<evidence type="ECO:0000313" key="10">
    <source>
        <dbReference type="Proteomes" id="UP000037460"/>
    </source>
</evidence>
<dbReference type="OrthoDB" id="8904098at2759"/>
<dbReference type="SUPFAM" id="SSF103473">
    <property type="entry name" value="MFS general substrate transporter"/>
    <property type="match status" value="1"/>
</dbReference>
<feature type="transmembrane region" description="Helical" evidence="8">
    <location>
        <begin position="201"/>
        <end position="220"/>
    </location>
</feature>
<gene>
    <name evidence="9" type="ORF">Ctob_007358</name>
</gene>
<keyword evidence="4 8" id="KW-0812">Transmembrane</keyword>
<comment type="caution">
    <text evidence="9">The sequence shown here is derived from an EMBL/GenBank/DDBJ whole genome shotgun (WGS) entry which is preliminary data.</text>
</comment>
<evidence type="ECO:0000256" key="6">
    <source>
        <dbReference type="ARBA" id="ARBA00023136"/>
    </source>
</evidence>
<evidence type="ECO:0000256" key="8">
    <source>
        <dbReference type="SAM" id="Phobius"/>
    </source>
</evidence>
<evidence type="ECO:0000256" key="7">
    <source>
        <dbReference type="SAM" id="MobiDB-lite"/>
    </source>
</evidence>
<dbReference type="InterPro" id="IPR036259">
    <property type="entry name" value="MFS_trans_sf"/>
</dbReference>
<dbReference type="PANTHER" id="PTHR23517">
    <property type="entry name" value="RESISTANCE PROTEIN MDTM, PUTATIVE-RELATED-RELATED"/>
    <property type="match status" value="1"/>
</dbReference>
<feature type="transmembrane region" description="Helical" evidence="8">
    <location>
        <begin position="422"/>
        <end position="441"/>
    </location>
</feature>
<feature type="transmembrane region" description="Helical" evidence="8">
    <location>
        <begin position="173"/>
        <end position="195"/>
    </location>
</feature>
<dbReference type="InterPro" id="IPR000109">
    <property type="entry name" value="POT_fam"/>
</dbReference>
<evidence type="ECO:0000256" key="2">
    <source>
        <dbReference type="ARBA" id="ARBA00022448"/>
    </source>
</evidence>
<dbReference type="GO" id="GO:1904680">
    <property type="term" value="F:peptide transmembrane transporter activity"/>
    <property type="evidence" value="ECO:0007669"/>
    <property type="project" value="InterPro"/>
</dbReference>
<feature type="region of interest" description="Disordered" evidence="7">
    <location>
        <begin position="278"/>
        <end position="329"/>
    </location>
</feature>
<keyword evidence="3" id="KW-1003">Cell membrane</keyword>
<feature type="transmembrane region" description="Helical" evidence="8">
    <location>
        <begin position="461"/>
        <end position="485"/>
    </location>
</feature>
<dbReference type="NCBIfam" id="TIGR00924">
    <property type="entry name" value="yjdL_sub1_fam"/>
    <property type="match status" value="1"/>
</dbReference>
<dbReference type="AlphaFoldDB" id="A0A0M0JI97"/>
<keyword evidence="2" id="KW-0813">Transport</keyword>
<evidence type="ECO:0000256" key="3">
    <source>
        <dbReference type="ARBA" id="ARBA00022475"/>
    </source>
</evidence>
<organism evidence="9 10">
    <name type="scientific">Chrysochromulina tobinii</name>
    <dbReference type="NCBI Taxonomy" id="1460289"/>
    <lineage>
        <taxon>Eukaryota</taxon>
        <taxon>Haptista</taxon>
        <taxon>Haptophyta</taxon>
        <taxon>Prymnesiophyceae</taxon>
        <taxon>Prymnesiales</taxon>
        <taxon>Chrysochromulinaceae</taxon>
        <taxon>Chrysochromulina</taxon>
    </lineage>
</organism>
<feature type="transmembrane region" description="Helical" evidence="8">
    <location>
        <begin position="384"/>
        <end position="410"/>
    </location>
</feature>
<comment type="subcellular location">
    <subcellularLocation>
        <location evidence="1">Cell membrane</location>
        <topology evidence="1">Multi-pass membrane protein</topology>
    </subcellularLocation>
</comment>
<feature type="transmembrane region" description="Helical" evidence="8">
    <location>
        <begin position="344"/>
        <end position="364"/>
    </location>
</feature>
<evidence type="ECO:0000256" key="5">
    <source>
        <dbReference type="ARBA" id="ARBA00022989"/>
    </source>
</evidence>
<dbReference type="EMBL" id="JWZX01002897">
    <property type="protein sequence ID" value="KOO26047.1"/>
    <property type="molecule type" value="Genomic_DNA"/>
</dbReference>
<feature type="compositionally biased region" description="Basic and acidic residues" evidence="7">
    <location>
        <begin position="290"/>
        <end position="303"/>
    </location>
</feature>
<protein>
    <submittedName>
        <fullName evidence="9">Major facilitator family protein</fullName>
    </submittedName>
</protein>
<proteinExistence type="predicted"/>
<feature type="transmembrane region" description="Helical" evidence="8">
    <location>
        <begin position="132"/>
        <end position="152"/>
    </location>
</feature>
<dbReference type="GO" id="GO:0005886">
    <property type="term" value="C:plasma membrane"/>
    <property type="evidence" value="ECO:0007669"/>
    <property type="project" value="UniProtKB-SubCell"/>
</dbReference>
<dbReference type="CDD" id="cd17346">
    <property type="entry name" value="MFS_DtpA_like"/>
    <property type="match status" value="1"/>
</dbReference>
<keyword evidence="6 8" id="KW-0472">Membrane</keyword>
<evidence type="ECO:0000256" key="1">
    <source>
        <dbReference type="ARBA" id="ARBA00004651"/>
    </source>
</evidence>
<accession>A0A0M0JI97</accession>
<dbReference type="PANTHER" id="PTHR23517:SF15">
    <property type="entry name" value="PROTON-DEPENDENT OLIGOPEPTIDE FAMILY TRANSPORT PROTEIN"/>
    <property type="match status" value="1"/>
</dbReference>
<keyword evidence="5 8" id="KW-1133">Transmembrane helix</keyword>
<evidence type="ECO:0000313" key="9">
    <source>
        <dbReference type="EMBL" id="KOO26047.1"/>
    </source>
</evidence>
<sequence>MVPTTCSPSFAETFTQHPRGLWVLAVTEIWERFSFYGVRALLVLYLTSGALDHDRFKDVAGARVVYFFFGRPANEVEVYALASAINEWYSGMAFVTPLFGGWMADRWLGIQNTCILGGLMMTLAHFCMAFDYFFLIGLSLLVLGNGAFKPTISAQLSHLYDDPEIAPLREGAFALYYMAINFGALLAPLACGYLQEYVSFHAGFGAAGVGMVFGLIIYVAQLHHLPKEKGHLPKNGGFSKAHASETDLIKPQASDVDLKQVTAHRRDAASKEIQIRDAFDPKYGPGSPLERGEAPPDHWDDPQCKLPPGMEKLPPGTLSKDPKGKHGSQEIYWPADGRWPMRRMLALSAICALVLPYWVCWEQMANMVPLYYETSVERTVLGRTIPAAALQCISPIFTIIFLPFFSARWARQAKSGTEQSTAVKLTIGAAFDSLGWLVFALTADPTRVSDPLHGKYKCSLLWPIFGNLLYTIGHIHVGPVGLSLVTRCAPPGSQSLAVGLWFLFGGFSGPLAGWFGALYALWTPAWFFGGLAAIAMANAAVLLALTNCLERIARGHEAF</sequence>
<reference evidence="10" key="1">
    <citation type="journal article" date="2015" name="PLoS Genet.">
        <title>Genome Sequence and Transcriptome Analyses of Chrysochromulina tobin: Metabolic Tools for Enhanced Algal Fitness in the Prominent Order Prymnesiales (Haptophyceae).</title>
        <authorList>
            <person name="Hovde B.T."/>
            <person name="Deodato C.R."/>
            <person name="Hunsperger H.M."/>
            <person name="Ryken S.A."/>
            <person name="Yost W."/>
            <person name="Jha R.K."/>
            <person name="Patterson J."/>
            <person name="Monnat R.J. Jr."/>
            <person name="Barlow S.B."/>
            <person name="Starkenburg S.R."/>
            <person name="Cattolico R.A."/>
        </authorList>
    </citation>
    <scope>NUCLEOTIDE SEQUENCE</scope>
    <source>
        <strain evidence="10">CCMP291</strain>
    </source>
</reference>